<dbReference type="Pfam" id="PF24209">
    <property type="entry name" value="DUF7431"/>
    <property type="match status" value="1"/>
</dbReference>
<dbReference type="InterPro" id="IPR054586">
    <property type="entry name" value="MACPF_1_fungal"/>
</dbReference>
<dbReference type="EMBL" id="BEXD01000225">
    <property type="protein sequence ID" value="GBB85496.1"/>
    <property type="molecule type" value="Genomic_DNA"/>
</dbReference>
<feature type="domain" description="DUF7431" evidence="2">
    <location>
        <begin position="363"/>
        <end position="627"/>
    </location>
</feature>
<name>A0A2Z6QYV1_9GLOM</name>
<accession>A0A2Z6QYV1</accession>
<evidence type="ECO:0000313" key="3">
    <source>
        <dbReference type="EMBL" id="GBB85496.1"/>
    </source>
</evidence>
<reference evidence="4" key="2">
    <citation type="submission" date="2019-10" db="EMBL/GenBank/DDBJ databases">
        <title>Conservation and host-specific expression of non-tandemly repeated heterogenous ribosome RNA gene in arbuscular mycorrhizal fungi.</title>
        <authorList>
            <person name="Maeda T."/>
            <person name="Kobayashi Y."/>
            <person name="Nakagawa T."/>
            <person name="Ezawa T."/>
            <person name="Yamaguchi K."/>
            <person name="Bino T."/>
            <person name="Nishimoto Y."/>
            <person name="Shigenobu S."/>
            <person name="Kawaguchi M."/>
        </authorList>
    </citation>
    <scope>NUCLEOTIDE SEQUENCE</scope>
    <source>
        <strain evidence="4">HR1</strain>
    </source>
</reference>
<dbReference type="AlphaFoldDB" id="A0A2Z6QYV1"/>
<evidence type="ECO:0000259" key="2">
    <source>
        <dbReference type="Pfam" id="PF24209"/>
    </source>
</evidence>
<dbReference type="Pfam" id="PF22693">
    <property type="entry name" value="MACPF_1"/>
    <property type="match status" value="1"/>
</dbReference>
<sequence length="652" mass="76477">MSDKRKIRVIRREPGTEDITAYIKLEITDKLSEIRKQLSYNSTIRMDDTLLFSDRENSNIITPDRESERSLEDIISMENIIYLKNCDTPDSEYFKRKFKLENGRTLTPNDTNIEIAKNKAVTIEHIRFDKPNVIINDEMVNFNSKKDWEKKINMFLEAEAELMNFDSLKLSFTKSKNDSRETNRNFSYNYTKVSKMHLKLEIKDLKPTVNFVSEVTNAVNSKDREKLREINKKFGSFVPTSITLGGIVYYVIEGESNIFSEQNTTDVSPRIGASGISAVNFNVGAGFNNSESNNEATNIERKYSSLIGGRIQNLENFDKEKWVNSLYDYNTWSCIGFQEPINIFELLDLKLRKKTYEVLGKKILYRDVITFNRQIEYGEREIVNLPLQGKICETIKKGEADCNVFATIVGDEKNDFYNCQIYHPYQSRENNEKPKLIIHCYQKNQKYQPRRKLKIGFMIIGNDFDFSNEENDDMRLEVHYKDHQNLENEIARFNLDKNSFLGIPVLNELNDSDKSILIGHYFVKEGNTIKATMFSYNLEEQKYVNLPRFRFQVLVSKSKTYESVHFRERFMRFMRPRRYIEIEEKVKNIENTLYASIHSLHCGPVFLKQKNNEIKLKYADCKCKRTCSFCKKKSPENGIRCAYFVSNPSNNY</sequence>
<reference evidence="3 5" key="1">
    <citation type="submission" date="2017-11" db="EMBL/GenBank/DDBJ databases">
        <title>The genome of Rhizophagus clarus HR1 reveals common genetic basis of auxotrophy among arbuscular mycorrhizal fungi.</title>
        <authorList>
            <person name="Kobayashi Y."/>
        </authorList>
    </citation>
    <scope>NUCLEOTIDE SEQUENCE [LARGE SCALE GENOMIC DNA]</scope>
    <source>
        <strain evidence="3 5">HR1</strain>
    </source>
</reference>
<organism evidence="3 5">
    <name type="scientific">Rhizophagus clarus</name>
    <dbReference type="NCBI Taxonomy" id="94130"/>
    <lineage>
        <taxon>Eukaryota</taxon>
        <taxon>Fungi</taxon>
        <taxon>Fungi incertae sedis</taxon>
        <taxon>Mucoromycota</taxon>
        <taxon>Glomeromycotina</taxon>
        <taxon>Glomeromycetes</taxon>
        <taxon>Glomerales</taxon>
        <taxon>Glomeraceae</taxon>
        <taxon>Rhizophagus</taxon>
    </lineage>
</organism>
<gene>
    <name evidence="4" type="ORF">RCL2_001706300</name>
    <name evidence="3" type="ORF">RclHR1_01200010</name>
</gene>
<evidence type="ECO:0000313" key="4">
    <source>
        <dbReference type="EMBL" id="GES90201.1"/>
    </source>
</evidence>
<dbReference type="InterPro" id="IPR055854">
    <property type="entry name" value="DUF7431"/>
</dbReference>
<dbReference type="Proteomes" id="UP000247702">
    <property type="component" value="Unassembled WGS sequence"/>
</dbReference>
<evidence type="ECO:0000259" key="1">
    <source>
        <dbReference type="Pfam" id="PF22693"/>
    </source>
</evidence>
<dbReference type="Proteomes" id="UP000615446">
    <property type="component" value="Unassembled WGS sequence"/>
</dbReference>
<dbReference type="OrthoDB" id="2449940at2759"/>
<protein>
    <submittedName>
        <fullName evidence="3">Uncharacterized protein</fullName>
    </submittedName>
</protein>
<proteinExistence type="predicted"/>
<feature type="domain" description="MACPF-like" evidence="1">
    <location>
        <begin position="171"/>
        <end position="354"/>
    </location>
</feature>
<evidence type="ECO:0000313" key="5">
    <source>
        <dbReference type="Proteomes" id="UP000247702"/>
    </source>
</evidence>
<keyword evidence="5" id="KW-1185">Reference proteome</keyword>
<dbReference type="EMBL" id="BLAL01000194">
    <property type="protein sequence ID" value="GES90201.1"/>
    <property type="molecule type" value="Genomic_DNA"/>
</dbReference>
<comment type="caution">
    <text evidence="3">The sequence shown here is derived from an EMBL/GenBank/DDBJ whole genome shotgun (WGS) entry which is preliminary data.</text>
</comment>